<feature type="transmembrane region" description="Helical" evidence="1">
    <location>
        <begin position="46"/>
        <end position="66"/>
    </location>
</feature>
<name>A0A2R8A7K6_9RHOB</name>
<keyword evidence="1" id="KW-1133">Transmembrane helix</keyword>
<evidence type="ECO:0000256" key="1">
    <source>
        <dbReference type="SAM" id="Phobius"/>
    </source>
</evidence>
<keyword evidence="3" id="KW-1185">Reference proteome</keyword>
<evidence type="ECO:0008006" key="4">
    <source>
        <dbReference type="Google" id="ProtNLM"/>
    </source>
</evidence>
<organism evidence="2 3">
    <name type="scientific">Pontivivens insulae</name>
    <dbReference type="NCBI Taxonomy" id="1639689"/>
    <lineage>
        <taxon>Bacteria</taxon>
        <taxon>Pseudomonadati</taxon>
        <taxon>Pseudomonadota</taxon>
        <taxon>Alphaproteobacteria</taxon>
        <taxon>Rhodobacterales</taxon>
        <taxon>Paracoccaceae</taxon>
        <taxon>Pontivivens</taxon>
    </lineage>
</organism>
<evidence type="ECO:0000313" key="2">
    <source>
        <dbReference type="EMBL" id="SPF28214.1"/>
    </source>
</evidence>
<proteinExistence type="predicted"/>
<protein>
    <recommendedName>
        <fullName evidence="4">DUF304 domain-containing protein</fullName>
    </recommendedName>
</protein>
<accession>A0A2R8A7K6</accession>
<dbReference type="AlphaFoldDB" id="A0A2R8A7K6"/>
<gene>
    <name evidence="2" type="ORF">POI8812_00512</name>
</gene>
<dbReference type="EMBL" id="OMKW01000001">
    <property type="protein sequence ID" value="SPF28214.1"/>
    <property type="molecule type" value="Genomic_DNA"/>
</dbReference>
<feature type="transmembrane region" description="Helical" evidence="1">
    <location>
        <begin position="12"/>
        <end position="34"/>
    </location>
</feature>
<evidence type="ECO:0000313" key="3">
    <source>
        <dbReference type="Proteomes" id="UP000244932"/>
    </source>
</evidence>
<sequence>MSERLEFSYRSWGMVLTVVCVGVMIFGFTVSSFFDTHIFPAEQIGLIRALVVLNLIVTPLIVWWLYRKETRAGRVIVLDADAIHAPPHGFSRQILRVPYDTIERIHVTQFKSNTSLHITHPGKEIGIPRSGLESDGAFNQLHAELMKRVQEAQDNG</sequence>
<keyword evidence="1" id="KW-0472">Membrane</keyword>
<dbReference type="Proteomes" id="UP000244932">
    <property type="component" value="Unassembled WGS sequence"/>
</dbReference>
<keyword evidence="1" id="KW-0812">Transmembrane</keyword>
<dbReference type="RefSeq" id="WP_108780939.1">
    <property type="nucleotide sequence ID" value="NZ_OMKW01000001.1"/>
</dbReference>
<reference evidence="2 3" key="1">
    <citation type="submission" date="2018-03" db="EMBL/GenBank/DDBJ databases">
        <authorList>
            <person name="Keele B.F."/>
        </authorList>
    </citation>
    <scope>NUCLEOTIDE SEQUENCE [LARGE SCALE GENOMIC DNA]</scope>
    <source>
        <strain evidence="2 3">CeCT 8812</strain>
    </source>
</reference>